<protein>
    <submittedName>
        <fullName evidence="2">Cupin domain-containing protein</fullName>
    </submittedName>
</protein>
<dbReference type="Gene3D" id="2.60.120.10">
    <property type="entry name" value="Jelly Rolls"/>
    <property type="match status" value="1"/>
</dbReference>
<feature type="domain" description="Cupin type-2" evidence="1">
    <location>
        <begin position="35"/>
        <end position="102"/>
    </location>
</feature>
<evidence type="ECO:0000313" key="2">
    <source>
        <dbReference type="EMBL" id="HFI91014.1"/>
    </source>
</evidence>
<gene>
    <name evidence="2" type="ORF">ENS31_05695</name>
</gene>
<sequence>MNTKNFFSNIPDKIPEEIIETVFKSDTFRIERIISKGHSSPEDFWYNQDENEWVLVLEGNAIIRYEDDTSVKLKKGDYIFIPSHKIHRVEWTDPTQLTIWLAIFFN</sequence>
<organism evidence="2">
    <name type="scientific">Ignavibacterium album</name>
    <dbReference type="NCBI Taxonomy" id="591197"/>
    <lineage>
        <taxon>Bacteria</taxon>
        <taxon>Pseudomonadati</taxon>
        <taxon>Ignavibacteriota</taxon>
        <taxon>Ignavibacteria</taxon>
        <taxon>Ignavibacteriales</taxon>
        <taxon>Ignavibacteriaceae</taxon>
        <taxon>Ignavibacterium</taxon>
    </lineage>
</organism>
<proteinExistence type="predicted"/>
<dbReference type="SUPFAM" id="SSF51182">
    <property type="entry name" value="RmlC-like cupins"/>
    <property type="match status" value="1"/>
</dbReference>
<dbReference type="InterPro" id="IPR013096">
    <property type="entry name" value="Cupin_2"/>
</dbReference>
<comment type="caution">
    <text evidence="2">The sequence shown here is derived from an EMBL/GenBank/DDBJ whole genome shotgun (WGS) entry which is preliminary data.</text>
</comment>
<dbReference type="CDD" id="cd06981">
    <property type="entry name" value="cupin_reut_a1446"/>
    <property type="match status" value="1"/>
</dbReference>
<dbReference type="RefSeq" id="WP_304146350.1">
    <property type="nucleotide sequence ID" value="NZ_JAOAIE010000081.1"/>
</dbReference>
<reference evidence="2" key="1">
    <citation type="journal article" date="2020" name="mSystems">
        <title>Genome- and Community-Level Interaction Insights into Carbon Utilization and Element Cycling Functions of Hydrothermarchaeota in Hydrothermal Sediment.</title>
        <authorList>
            <person name="Zhou Z."/>
            <person name="Liu Y."/>
            <person name="Xu W."/>
            <person name="Pan J."/>
            <person name="Luo Z.H."/>
            <person name="Li M."/>
        </authorList>
    </citation>
    <scope>NUCLEOTIDE SEQUENCE [LARGE SCALE GENOMIC DNA]</scope>
    <source>
        <strain evidence="2">SpSt-479</strain>
    </source>
</reference>
<dbReference type="InterPro" id="IPR011051">
    <property type="entry name" value="RmlC_Cupin_sf"/>
</dbReference>
<name>A0A7V2ZJ69_9BACT</name>
<dbReference type="InterPro" id="IPR014710">
    <property type="entry name" value="RmlC-like_jellyroll"/>
</dbReference>
<accession>A0A7V2ZJ69</accession>
<dbReference type="EMBL" id="DSUJ01000008">
    <property type="protein sequence ID" value="HFI91014.1"/>
    <property type="molecule type" value="Genomic_DNA"/>
</dbReference>
<dbReference type="Pfam" id="PF07883">
    <property type="entry name" value="Cupin_2"/>
    <property type="match status" value="1"/>
</dbReference>
<dbReference type="AlphaFoldDB" id="A0A7V2ZJ69"/>
<evidence type="ECO:0000259" key="1">
    <source>
        <dbReference type="Pfam" id="PF07883"/>
    </source>
</evidence>